<dbReference type="InterPro" id="IPR050822">
    <property type="entry name" value="Cerebellin_Synaptic_Org"/>
</dbReference>
<feature type="domain" description="C1q" evidence="5">
    <location>
        <begin position="99"/>
        <end position="235"/>
    </location>
</feature>
<comment type="subcellular location">
    <subcellularLocation>
        <location evidence="1">Secreted</location>
    </subcellularLocation>
</comment>
<keyword evidence="4" id="KW-0175">Coiled coil</keyword>
<evidence type="ECO:0000313" key="6">
    <source>
        <dbReference type="Ensembl" id="ENSNMLP00000024073.1"/>
    </source>
</evidence>
<feature type="coiled-coil region" evidence="4">
    <location>
        <begin position="67"/>
        <end position="94"/>
    </location>
</feature>
<dbReference type="PANTHER" id="PTHR22923:SF116">
    <property type="entry name" value="C1Q DOMAIN-CONTAINING PROTEIN"/>
    <property type="match status" value="1"/>
</dbReference>
<name>A0A8C6TRA9_9GOBI</name>
<dbReference type="InterPro" id="IPR001073">
    <property type="entry name" value="C1q_dom"/>
</dbReference>
<dbReference type="Proteomes" id="UP000694523">
    <property type="component" value="Unplaced"/>
</dbReference>
<accession>A0A8C6TRA9</accession>
<reference evidence="6" key="1">
    <citation type="submission" date="2025-08" db="UniProtKB">
        <authorList>
            <consortium name="Ensembl"/>
        </authorList>
    </citation>
    <scope>IDENTIFICATION</scope>
</reference>
<organism evidence="6 7">
    <name type="scientific">Neogobius melanostomus</name>
    <name type="common">round goby</name>
    <dbReference type="NCBI Taxonomy" id="47308"/>
    <lineage>
        <taxon>Eukaryota</taxon>
        <taxon>Metazoa</taxon>
        <taxon>Chordata</taxon>
        <taxon>Craniata</taxon>
        <taxon>Vertebrata</taxon>
        <taxon>Euteleostomi</taxon>
        <taxon>Actinopterygii</taxon>
        <taxon>Neopterygii</taxon>
        <taxon>Teleostei</taxon>
        <taxon>Neoteleostei</taxon>
        <taxon>Acanthomorphata</taxon>
        <taxon>Gobiaria</taxon>
        <taxon>Gobiiformes</taxon>
        <taxon>Gobioidei</taxon>
        <taxon>Gobiidae</taxon>
        <taxon>Benthophilinae</taxon>
        <taxon>Neogobiini</taxon>
        <taxon>Neogobius</taxon>
    </lineage>
</organism>
<sequence length="235" mass="25774">SHHNKDVLRYFAPALSNTCHNNGATMVTYMTDNIVSSLQGCCSTLLYEIGQDVGALTETLRSTIRRLDETISRLEASEAQLAALNNTLLVQQHNISHGVCPAHVQTTSDLKLKTSQRVSHQCQSAVKDYTNLGNGYNPVTGFFTAPVKGVYSFSFTSFFWGEASKTSGGSLYHNRKKVVSWHHNVNVNHATSGSNSAVLMLNAGDKVNVYLWAGRTIADNVNKYSSFSGFLLYTL</sequence>
<evidence type="ECO:0000256" key="4">
    <source>
        <dbReference type="SAM" id="Coils"/>
    </source>
</evidence>
<evidence type="ECO:0000256" key="1">
    <source>
        <dbReference type="ARBA" id="ARBA00004613"/>
    </source>
</evidence>
<evidence type="ECO:0000256" key="3">
    <source>
        <dbReference type="ARBA" id="ARBA00022729"/>
    </source>
</evidence>
<evidence type="ECO:0000259" key="5">
    <source>
        <dbReference type="PROSITE" id="PS50871"/>
    </source>
</evidence>
<keyword evidence="3" id="KW-0732">Signal</keyword>
<dbReference type="InterPro" id="IPR008983">
    <property type="entry name" value="Tumour_necrosis_fac-like_dom"/>
</dbReference>
<evidence type="ECO:0000256" key="2">
    <source>
        <dbReference type="ARBA" id="ARBA00022525"/>
    </source>
</evidence>
<dbReference type="PROSITE" id="PS50871">
    <property type="entry name" value="C1Q"/>
    <property type="match status" value="1"/>
</dbReference>
<dbReference type="GO" id="GO:0005576">
    <property type="term" value="C:extracellular region"/>
    <property type="evidence" value="ECO:0007669"/>
    <property type="project" value="UniProtKB-SubCell"/>
</dbReference>
<dbReference type="Pfam" id="PF00386">
    <property type="entry name" value="C1q"/>
    <property type="match status" value="1"/>
</dbReference>
<dbReference type="SMART" id="SM00110">
    <property type="entry name" value="C1Q"/>
    <property type="match status" value="1"/>
</dbReference>
<dbReference type="Gene3D" id="2.60.120.40">
    <property type="match status" value="1"/>
</dbReference>
<keyword evidence="2" id="KW-0964">Secreted</keyword>
<dbReference type="Ensembl" id="ENSNMLT00000026936.1">
    <property type="protein sequence ID" value="ENSNMLP00000024073.1"/>
    <property type="gene ID" value="ENSNMLG00000015467.1"/>
</dbReference>
<proteinExistence type="predicted"/>
<dbReference type="PANTHER" id="PTHR22923">
    <property type="entry name" value="CEREBELLIN-RELATED"/>
    <property type="match status" value="1"/>
</dbReference>
<keyword evidence="7" id="KW-1185">Reference proteome</keyword>
<protein>
    <recommendedName>
        <fullName evidence="5">C1q domain-containing protein</fullName>
    </recommendedName>
</protein>
<dbReference type="AlphaFoldDB" id="A0A8C6TRA9"/>
<evidence type="ECO:0000313" key="7">
    <source>
        <dbReference type="Proteomes" id="UP000694523"/>
    </source>
</evidence>
<dbReference type="SUPFAM" id="SSF49842">
    <property type="entry name" value="TNF-like"/>
    <property type="match status" value="1"/>
</dbReference>
<reference evidence="6" key="2">
    <citation type="submission" date="2025-09" db="UniProtKB">
        <authorList>
            <consortium name="Ensembl"/>
        </authorList>
    </citation>
    <scope>IDENTIFICATION</scope>
</reference>
<dbReference type="PRINTS" id="PR00007">
    <property type="entry name" value="COMPLEMNTC1Q"/>
</dbReference>